<evidence type="ECO:0000313" key="2">
    <source>
        <dbReference type="Proteomes" id="UP000189433"/>
    </source>
</evidence>
<dbReference type="AlphaFoldDB" id="A0A1V3IID0"/>
<dbReference type="RefSeq" id="WP_077417439.1">
    <property type="nucleotide sequence ID" value="NZ_MLHJ01000094.1"/>
</dbReference>
<keyword evidence="2" id="KW-1185">Reference proteome</keyword>
<proteinExistence type="predicted"/>
<gene>
    <name evidence="1" type="ORF">BKK50_08985</name>
</gene>
<organism evidence="1 2">
    <name type="scientific">Rodentibacter rarus</name>
    <dbReference type="NCBI Taxonomy" id="1908260"/>
    <lineage>
        <taxon>Bacteria</taxon>
        <taxon>Pseudomonadati</taxon>
        <taxon>Pseudomonadota</taxon>
        <taxon>Gammaproteobacteria</taxon>
        <taxon>Pasteurellales</taxon>
        <taxon>Pasteurellaceae</taxon>
        <taxon>Rodentibacter</taxon>
    </lineage>
</organism>
<protein>
    <submittedName>
        <fullName evidence="1">Uncharacterized protein</fullName>
    </submittedName>
</protein>
<dbReference type="Proteomes" id="UP000189433">
    <property type="component" value="Unassembled WGS sequence"/>
</dbReference>
<reference evidence="1 2" key="1">
    <citation type="submission" date="2016-10" db="EMBL/GenBank/DDBJ databases">
        <title>Rodentibacter gen. nov. and new species.</title>
        <authorList>
            <person name="Christensen H."/>
        </authorList>
    </citation>
    <scope>NUCLEOTIDE SEQUENCE [LARGE SCALE GENOMIC DNA]</scope>
    <source>
        <strain evidence="1 2">CCUG17206</strain>
    </source>
</reference>
<accession>A0A1V3IID0</accession>
<sequence>MKCEEYKGKFDSIFQKIGTETASIWKGEKWSNYLDALNYVSFIRGQEVRVKLEFIRDRVKAAVYVGNYRLDYRNYFSKEISFGAFKSEAKIAQDLLNRLELNSLNEKVVNILEARKKSNENKENEKYRIELFKKFIPFKEGYNGKLYAKPKNDVSIEFEPHANILEIRGDTELLIAICANIKQLL</sequence>
<dbReference type="EMBL" id="MLHJ01000094">
    <property type="protein sequence ID" value="OOF41016.1"/>
    <property type="molecule type" value="Genomic_DNA"/>
</dbReference>
<name>A0A1V3IID0_9PAST</name>
<comment type="caution">
    <text evidence="1">The sequence shown here is derived from an EMBL/GenBank/DDBJ whole genome shotgun (WGS) entry which is preliminary data.</text>
</comment>
<evidence type="ECO:0000313" key="1">
    <source>
        <dbReference type="EMBL" id="OOF41016.1"/>
    </source>
</evidence>
<dbReference type="STRING" id="1908260.BKK50_08985"/>